<evidence type="ECO:0000256" key="3">
    <source>
        <dbReference type="RuleBase" id="RU004447"/>
    </source>
</evidence>
<dbReference type="InterPro" id="IPR001431">
    <property type="entry name" value="Pept_M16_Zn_BS"/>
</dbReference>
<dbReference type="GO" id="GO:0004222">
    <property type="term" value="F:metalloendopeptidase activity"/>
    <property type="evidence" value="ECO:0007669"/>
    <property type="project" value="InterPro"/>
</dbReference>
<organism evidence="7 8">
    <name type="scientific">Tectimicrobiota bacterium</name>
    <dbReference type="NCBI Taxonomy" id="2528274"/>
    <lineage>
        <taxon>Bacteria</taxon>
        <taxon>Pseudomonadati</taxon>
        <taxon>Nitrospinota/Tectimicrobiota group</taxon>
        <taxon>Candidatus Tectimicrobiota</taxon>
    </lineage>
</organism>
<feature type="compositionally biased region" description="Low complexity" evidence="4">
    <location>
        <begin position="225"/>
        <end position="235"/>
    </location>
</feature>
<dbReference type="GO" id="GO:0046872">
    <property type="term" value="F:metal ion binding"/>
    <property type="evidence" value="ECO:0007669"/>
    <property type="project" value="InterPro"/>
</dbReference>
<dbReference type="GO" id="GO:0006508">
    <property type="term" value="P:proteolysis"/>
    <property type="evidence" value="ECO:0007669"/>
    <property type="project" value="InterPro"/>
</dbReference>
<dbReference type="InterPro" id="IPR007863">
    <property type="entry name" value="Peptidase_M16_C"/>
</dbReference>
<dbReference type="PROSITE" id="PS00143">
    <property type="entry name" value="INSULINASE"/>
    <property type="match status" value="1"/>
</dbReference>
<evidence type="ECO:0000259" key="5">
    <source>
        <dbReference type="Pfam" id="PF00675"/>
    </source>
</evidence>
<dbReference type="PANTHER" id="PTHR11851:SF49">
    <property type="entry name" value="MITOCHONDRIAL-PROCESSING PEPTIDASE SUBUNIT ALPHA"/>
    <property type="match status" value="1"/>
</dbReference>
<feature type="domain" description="Peptidase M16 C-terminal" evidence="6">
    <location>
        <begin position="173"/>
        <end position="351"/>
    </location>
</feature>
<name>A0A932CR80_UNCTE</name>
<feature type="domain" description="Peptidase M16 N-terminal" evidence="5">
    <location>
        <begin position="18"/>
        <end position="166"/>
    </location>
</feature>
<evidence type="ECO:0000256" key="1">
    <source>
        <dbReference type="ARBA" id="ARBA00001947"/>
    </source>
</evidence>
<evidence type="ECO:0000256" key="4">
    <source>
        <dbReference type="SAM" id="MobiDB-lite"/>
    </source>
</evidence>
<dbReference type="InterPro" id="IPR011765">
    <property type="entry name" value="Pept_M16_N"/>
</dbReference>
<comment type="cofactor">
    <cofactor evidence="1">
        <name>Zn(2+)</name>
        <dbReference type="ChEBI" id="CHEBI:29105"/>
    </cofactor>
</comment>
<gene>
    <name evidence="7" type="ORF">HYY20_14380</name>
</gene>
<evidence type="ECO:0000313" key="8">
    <source>
        <dbReference type="Proteomes" id="UP000769766"/>
    </source>
</evidence>
<evidence type="ECO:0000259" key="6">
    <source>
        <dbReference type="Pfam" id="PF05193"/>
    </source>
</evidence>
<dbReference type="Gene3D" id="3.30.830.10">
    <property type="entry name" value="Metalloenzyme, LuxS/M16 peptidase-like"/>
    <property type="match status" value="2"/>
</dbReference>
<feature type="compositionally biased region" description="Pro residues" evidence="4">
    <location>
        <begin position="214"/>
        <end position="224"/>
    </location>
</feature>
<sequence length="419" mass="47979">MRSLAEQLHEVTLDNGLRVLLWEEHKAPVIALQLWYPVGSRNEDAQTSGASHLVEHMLFRGTPRYGPKAFSRLIQRNGANHNAYTTEDFTVYHETLAADRIEIALELEADRMVHALMAPQDYLVEREVVKEERCLQTEDDPVACLQESLHTAAFQVHPYRWPVIGTMESLEQLDRDQVDHHYRTHYQPNNALLVAVGDFQPDALLSSIREQFEPLPPGPPPPPVGLQEPPQQGEQRITLSKEAQLPFLMIGYHTPNLRDPDSIPLVVLEVALIGGKSSLLHRKLVYEEQLALYVEGEYARLSHDPHLFYFYVQLLPDRSPEEAERRLYQEIAQLQEAPLPEPELQKVKNKLEASFLMAQDSIDYRAMLLGRYEAVAGWRWLDRFLPEIQAVTATDVQRVARRYLTAENRTVAILLPSGR</sequence>
<dbReference type="InterPro" id="IPR011249">
    <property type="entry name" value="Metalloenz_LuxS/M16"/>
</dbReference>
<dbReference type="Proteomes" id="UP000769766">
    <property type="component" value="Unassembled WGS sequence"/>
</dbReference>
<dbReference type="Pfam" id="PF00675">
    <property type="entry name" value="Peptidase_M16"/>
    <property type="match status" value="1"/>
</dbReference>
<dbReference type="Pfam" id="PF05193">
    <property type="entry name" value="Peptidase_M16_C"/>
    <property type="match status" value="1"/>
</dbReference>
<protein>
    <submittedName>
        <fullName evidence="7">Insulinase family protein</fullName>
    </submittedName>
</protein>
<comment type="similarity">
    <text evidence="2 3">Belongs to the peptidase M16 family.</text>
</comment>
<dbReference type="AlphaFoldDB" id="A0A932CR80"/>
<dbReference type="InterPro" id="IPR050361">
    <property type="entry name" value="MPP/UQCRC_Complex"/>
</dbReference>
<evidence type="ECO:0000313" key="7">
    <source>
        <dbReference type="EMBL" id="MBI2878060.1"/>
    </source>
</evidence>
<dbReference type="PANTHER" id="PTHR11851">
    <property type="entry name" value="METALLOPROTEASE"/>
    <property type="match status" value="1"/>
</dbReference>
<comment type="caution">
    <text evidence="7">The sequence shown here is derived from an EMBL/GenBank/DDBJ whole genome shotgun (WGS) entry which is preliminary data.</text>
</comment>
<evidence type="ECO:0000256" key="2">
    <source>
        <dbReference type="ARBA" id="ARBA00007261"/>
    </source>
</evidence>
<dbReference type="SUPFAM" id="SSF63411">
    <property type="entry name" value="LuxS/MPP-like metallohydrolase"/>
    <property type="match status" value="2"/>
</dbReference>
<proteinExistence type="inferred from homology"/>
<dbReference type="EMBL" id="JACPRF010000441">
    <property type="protein sequence ID" value="MBI2878060.1"/>
    <property type="molecule type" value="Genomic_DNA"/>
</dbReference>
<accession>A0A932CR80</accession>
<reference evidence="7" key="1">
    <citation type="submission" date="2020-07" db="EMBL/GenBank/DDBJ databases">
        <title>Huge and variable diversity of episymbiotic CPR bacteria and DPANN archaea in groundwater ecosystems.</title>
        <authorList>
            <person name="He C.Y."/>
            <person name="Keren R."/>
            <person name="Whittaker M."/>
            <person name="Farag I.F."/>
            <person name="Doudna J."/>
            <person name="Cate J.H.D."/>
            <person name="Banfield J.F."/>
        </authorList>
    </citation>
    <scope>NUCLEOTIDE SEQUENCE</scope>
    <source>
        <strain evidence="7">NC_groundwater_672_Ag_B-0.1um_62_36</strain>
    </source>
</reference>
<feature type="region of interest" description="Disordered" evidence="4">
    <location>
        <begin position="211"/>
        <end position="235"/>
    </location>
</feature>